<dbReference type="AlphaFoldDB" id="A0A7J7MLX8"/>
<gene>
    <name evidence="2" type="ORF">GIB67_039266</name>
</gene>
<feature type="transmembrane region" description="Helical" evidence="1">
    <location>
        <begin position="85"/>
        <end position="105"/>
    </location>
</feature>
<dbReference type="PANTHER" id="PTHR35733:SF1">
    <property type="entry name" value="OS02G0307800 PROTEIN"/>
    <property type="match status" value="1"/>
</dbReference>
<proteinExistence type="predicted"/>
<dbReference type="InterPro" id="IPR021434">
    <property type="entry name" value="DUF3082"/>
</dbReference>
<dbReference type="Pfam" id="PF11282">
    <property type="entry name" value="DUF3082"/>
    <property type="match status" value="1"/>
</dbReference>
<sequence>MLHSCNLFFSSPNSPISLSHHLHSSKPPPHCFSSPIKPHIQTGPKPCLAQLNTNTTIAATPLEEGPIELPPSSSIFAITDDPSPLQLTTSILLTGAITVFLFRSIRRRVKRAKELTFRSSGVKKSVTEEALESLKAIRLSSVEPGSPPSPVQALLGGITAGVIALVLYKFTTTIETALNRQTLSDSFSVRVFNLLFCLNY</sequence>
<name>A0A7J7MLX8_9MAGN</name>
<dbReference type="Proteomes" id="UP000541444">
    <property type="component" value="Unassembled WGS sequence"/>
</dbReference>
<dbReference type="OrthoDB" id="5296at2759"/>
<evidence type="ECO:0000313" key="2">
    <source>
        <dbReference type="EMBL" id="KAF6155935.1"/>
    </source>
</evidence>
<keyword evidence="1" id="KW-0472">Membrane</keyword>
<comment type="caution">
    <text evidence="2">The sequence shown here is derived from an EMBL/GenBank/DDBJ whole genome shotgun (WGS) entry which is preliminary data.</text>
</comment>
<evidence type="ECO:0000256" key="1">
    <source>
        <dbReference type="SAM" id="Phobius"/>
    </source>
</evidence>
<protein>
    <submittedName>
        <fullName evidence="2">Uncharacterized protein</fullName>
    </submittedName>
</protein>
<keyword evidence="1" id="KW-0812">Transmembrane</keyword>
<dbReference type="GO" id="GO:0009535">
    <property type="term" value="C:chloroplast thylakoid membrane"/>
    <property type="evidence" value="ECO:0007669"/>
    <property type="project" value="TreeGrafter"/>
</dbReference>
<organism evidence="2 3">
    <name type="scientific">Kingdonia uniflora</name>
    <dbReference type="NCBI Taxonomy" id="39325"/>
    <lineage>
        <taxon>Eukaryota</taxon>
        <taxon>Viridiplantae</taxon>
        <taxon>Streptophyta</taxon>
        <taxon>Embryophyta</taxon>
        <taxon>Tracheophyta</taxon>
        <taxon>Spermatophyta</taxon>
        <taxon>Magnoliopsida</taxon>
        <taxon>Ranunculales</taxon>
        <taxon>Circaeasteraceae</taxon>
        <taxon>Kingdonia</taxon>
    </lineage>
</organism>
<dbReference type="PANTHER" id="PTHR35733">
    <property type="entry name" value="OS02G0307800 PROTEIN"/>
    <property type="match status" value="1"/>
</dbReference>
<keyword evidence="3" id="KW-1185">Reference proteome</keyword>
<evidence type="ECO:0000313" key="3">
    <source>
        <dbReference type="Proteomes" id="UP000541444"/>
    </source>
</evidence>
<accession>A0A7J7MLX8</accession>
<keyword evidence="1" id="KW-1133">Transmembrane helix</keyword>
<reference evidence="2 3" key="1">
    <citation type="journal article" date="2020" name="IScience">
        <title>Genome Sequencing of the Endangered Kingdonia uniflora (Circaeasteraceae, Ranunculales) Reveals Potential Mechanisms of Evolutionary Specialization.</title>
        <authorList>
            <person name="Sun Y."/>
            <person name="Deng T."/>
            <person name="Zhang A."/>
            <person name="Moore M.J."/>
            <person name="Landis J.B."/>
            <person name="Lin N."/>
            <person name="Zhang H."/>
            <person name="Zhang X."/>
            <person name="Huang J."/>
            <person name="Zhang X."/>
            <person name="Sun H."/>
            <person name="Wang H."/>
        </authorList>
    </citation>
    <scope>NUCLEOTIDE SEQUENCE [LARGE SCALE GENOMIC DNA]</scope>
    <source>
        <strain evidence="2">TB1705</strain>
        <tissue evidence="2">Leaf</tissue>
    </source>
</reference>
<dbReference type="EMBL" id="JACGCM010001398">
    <property type="protein sequence ID" value="KAF6155935.1"/>
    <property type="molecule type" value="Genomic_DNA"/>
</dbReference>